<proteinExistence type="predicted"/>
<evidence type="ECO:0000256" key="1">
    <source>
        <dbReference type="SAM" id="MobiDB-lite"/>
    </source>
</evidence>
<comment type="caution">
    <text evidence="2">The sequence shown here is derived from an EMBL/GenBank/DDBJ whole genome shotgun (WGS) entry which is preliminary data.</text>
</comment>
<evidence type="ECO:0000313" key="2">
    <source>
        <dbReference type="EMBL" id="KAG9392879.1"/>
    </source>
</evidence>
<evidence type="ECO:0000313" key="3">
    <source>
        <dbReference type="Proteomes" id="UP000717585"/>
    </source>
</evidence>
<gene>
    <name evidence="2" type="ORF">J8273_5691</name>
</gene>
<organism evidence="2 3">
    <name type="scientific">Carpediemonas membranifera</name>
    <dbReference type="NCBI Taxonomy" id="201153"/>
    <lineage>
        <taxon>Eukaryota</taxon>
        <taxon>Metamonada</taxon>
        <taxon>Carpediemonas-like organisms</taxon>
        <taxon>Carpediemonas</taxon>
    </lineage>
</organism>
<accession>A0A8J6B4L3</accession>
<reference evidence="2" key="1">
    <citation type="submission" date="2021-05" db="EMBL/GenBank/DDBJ databases">
        <title>A free-living protist that lacks canonical eukaryotic 1 DNA replication and segregation systems.</title>
        <authorList>
            <person name="Salas-Leiva D.E."/>
            <person name="Tromer E.C."/>
            <person name="Curtis B.A."/>
            <person name="Jerlstrom-Hultqvist J."/>
            <person name="Kolisko M."/>
            <person name="Yi Z."/>
            <person name="Salas-Leiva J.S."/>
            <person name="Gallot-Lavallee L."/>
            <person name="Kops G.J.P.L."/>
            <person name="Archibald J.M."/>
            <person name="Simpson A.G.B."/>
            <person name="Roger A.J."/>
        </authorList>
    </citation>
    <scope>NUCLEOTIDE SEQUENCE</scope>
    <source>
        <strain evidence="2">BICM</strain>
    </source>
</reference>
<dbReference type="Proteomes" id="UP000717585">
    <property type="component" value="Unassembled WGS sequence"/>
</dbReference>
<feature type="region of interest" description="Disordered" evidence="1">
    <location>
        <begin position="1"/>
        <end position="45"/>
    </location>
</feature>
<feature type="compositionally biased region" description="Basic and acidic residues" evidence="1">
    <location>
        <begin position="78"/>
        <end position="87"/>
    </location>
</feature>
<protein>
    <submittedName>
        <fullName evidence="2">Uncharacterized protein</fullName>
    </submittedName>
</protein>
<sequence>MQFTFNSETWVDANGVPLSGETDAPPPPPGGGSADGGRRPAGRRRGLAGVCRYTAAVSSFETIDAGMPEEGMFMPDIPAHRGGEQHASHVLRPQ</sequence>
<keyword evidence="3" id="KW-1185">Reference proteome</keyword>
<dbReference type="AlphaFoldDB" id="A0A8J6B4L3"/>
<name>A0A8J6B4L3_9EUKA</name>
<feature type="region of interest" description="Disordered" evidence="1">
    <location>
        <begin position="68"/>
        <end position="94"/>
    </location>
</feature>
<dbReference type="EMBL" id="JAHDYR010000030">
    <property type="protein sequence ID" value="KAG9392879.1"/>
    <property type="molecule type" value="Genomic_DNA"/>
</dbReference>